<feature type="transmembrane region" description="Helical" evidence="9">
    <location>
        <begin position="746"/>
        <end position="769"/>
    </location>
</feature>
<keyword evidence="4 9" id="KW-0812">Transmembrane</keyword>
<evidence type="ECO:0000256" key="3">
    <source>
        <dbReference type="ARBA" id="ARBA00005227"/>
    </source>
</evidence>
<dbReference type="GO" id="GO:0000139">
    <property type="term" value="C:Golgi membrane"/>
    <property type="evidence" value="ECO:0007669"/>
    <property type="project" value="UniProtKB-SubCell"/>
</dbReference>
<dbReference type="GO" id="GO:0072657">
    <property type="term" value="P:protein localization to membrane"/>
    <property type="evidence" value="ECO:0007669"/>
    <property type="project" value="TreeGrafter"/>
</dbReference>
<feature type="transmembrane region" description="Helical" evidence="9">
    <location>
        <begin position="657"/>
        <end position="679"/>
    </location>
</feature>
<evidence type="ECO:0000256" key="4">
    <source>
        <dbReference type="ARBA" id="ARBA00022692"/>
    </source>
</evidence>
<evidence type="ECO:0000313" key="11">
    <source>
        <dbReference type="Proteomes" id="UP000232323"/>
    </source>
</evidence>
<dbReference type="Pfam" id="PF02990">
    <property type="entry name" value="EMP70"/>
    <property type="match status" value="2"/>
</dbReference>
<evidence type="ECO:0000256" key="2">
    <source>
        <dbReference type="ARBA" id="ARBA00004653"/>
    </source>
</evidence>
<evidence type="ECO:0000256" key="5">
    <source>
        <dbReference type="ARBA" id="ARBA00022729"/>
    </source>
</evidence>
<dbReference type="Proteomes" id="UP000232323">
    <property type="component" value="Unassembled WGS sequence"/>
</dbReference>
<proteinExistence type="inferred from homology"/>
<sequence>MCIVARISFLILIISCALARPSLDVLANQEARVGRVLLGGNSYTQGEVVPLWASKVGPFSNPSETYEYTSLPFCQPKSGVIWKTLHLGEVVDANRMASTPYLLNFLTDRLETVCERVLSVEDLKVFRKAVREDWYFQMYYDDLPVWGFIGKMEKIILHGQSEIRYYLFTHIEFDIKYNGDKIIEINVSTNPEQAVDITNDDPSLKIKFTYSVRWIPVSTPWEKRLQRYERFPLNPVHLEIHWFSIINSCVTVLLLTGFLATILMRVLKQDFVKFSREEREYSSYMAACEEREYSSYMAACEEREYSSYMAACEEREYSSYMAACEEREYSSYMAACEEREYSSYMAACEEREYSSYMAACEEREYSSCMAACEEREYSSYMAACEEREYSSYMAACEEREYSSCMAACEEREYSSCMAACEEREYSSCMAACEEREYSSCMAACEEREYSSCMAACEEREYSSYMAACEEREYSSYMAACEEREYSSCMAACEEREYSSYMAACEEREYSSCMAACEEREYSSCMAACEEPGIEEEESGWKYIHGDVFRFPPLKNMFCAFIGTGTQIFYLSLFIFAFALVGAFYPYNRGSMYTALIVMYALTASIAGYVASSYYKQMEGELWVRNILLTCFVFCGPFLITFSFLNTVAIAYRSTAALPFGTIVVIAIIWCVITIPLTIFGGIAGKNSKSEFLTPCRTNKYPREIPQLPWYRTTIPQMIMAGFLPFSAIYVELYYIFASVWGHKVYIIWSILFIVYIILIIVTSFITISLTYFQLAVEDHQWWWRSFLCGGSTGVFVYGYCFYYYLSRSDMSGFMQTSFFFGYMLMVCFAFFLMLGTVGWRSSLFFVRHIYRSIKCE</sequence>
<keyword evidence="7 9" id="KW-1133">Transmembrane helix</keyword>
<evidence type="ECO:0000256" key="9">
    <source>
        <dbReference type="RuleBase" id="RU363079"/>
    </source>
</evidence>
<accession>A0A250XBA5</accession>
<dbReference type="SUPFAM" id="SSF103473">
    <property type="entry name" value="MFS general substrate transporter"/>
    <property type="match status" value="1"/>
</dbReference>
<feature type="transmembrane region" description="Helical" evidence="9">
    <location>
        <begin position="817"/>
        <end position="839"/>
    </location>
</feature>
<name>A0A250XBA5_9CHLO</name>
<comment type="subcellular location">
    <subcellularLocation>
        <location evidence="1">Endosome membrane</location>
        <topology evidence="1">Multi-pass membrane protein</topology>
    </subcellularLocation>
    <subcellularLocation>
        <location evidence="2">Golgi apparatus membrane</location>
        <topology evidence="2">Multi-pass membrane protein</topology>
    </subcellularLocation>
</comment>
<reference evidence="10 11" key="1">
    <citation type="submission" date="2017-08" db="EMBL/GenBank/DDBJ databases">
        <title>Acidophilic green algal genome provides insights into adaptation to an acidic environment.</title>
        <authorList>
            <person name="Hirooka S."/>
            <person name="Hirose Y."/>
            <person name="Kanesaki Y."/>
            <person name="Higuchi S."/>
            <person name="Fujiwara T."/>
            <person name="Onuma R."/>
            <person name="Era A."/>
            <person name="Ohbayashi R."/>
            <person name="Uzuka A."/>
            <person name="Nozaki H."/>
            <person name="Yoshikawa H."/>
            <person name="Miyagishima S.Y."/>
        </authorList>
    </citation>
    <scope>NUCLEOTIDE SEQUENCE [LARGE SCALE GENOMIC DNA]</scope>
    <source>
        <strain evidence="10 11">NIES-2499</strain>
    </source>
</reference>
<protein>
    <recommendedName>
        <fullName evidence="9">Transmembrane 9 superfamily member</fullName>
    </recommendedName>
</protein>
<dbReference type="PANTHER" id="PTHR10766">
    <property type="entry name" value="TRANSMEMBRANE 9 SUPERFAMILY PROTEIN"/>
    <property type="match status" value="1"/>
</dbReference>
<keyword evidence="5 9" id="KW-0732">Signal</keyword>
<dbReference type="GO" id="GO:0010008">
    <property type="term" value="C:endosome membrane"/>
    <property type="evidence" value="ECO:0007669"/>
    <property type="project" value="UniProtKB-SubCell"/>
</dbReference>
<keyword evidence="6" id="KW-0967">Endosome</keyword>
<dbReference type="InterPro" id="IPR004240">
    <property type="entry name" value="EMP70"/>
</dbReference>
<feature type="signal peptide" evidence="9">
    <location>
        <begin position="1"/>
        <end position="19"/>
    </location>
</feature>
<evidence type="ECO:0000313" key="10">
    <source>
        <dbReference type="EMBL" id="GAX80358.1"/>
    </source>
</evidence>
<dbReference type="OrthoDB" id="1666796at2759"/>
<evidence type="ECO:0000256" key="8">
    <source>
        <dbReference type="ARBA" id="ARBA00023136"/>
    </source>
</evidence>
<dbReference type="PANTHER" id="PTHR10766:SF177">
    <property type="entry name" value="TRANSMEMBRANE 9 SUPERFAMILY MEMBER 1"/>
    <property type="match status" value="1"/>
</dbReference>
<evidence type="ECO:0000256" key="1">
    <source>
        <dbReference type="ARBA" id="ARBA00004337"/>
    </source>
</evidence>
<feature type="transmembrane region" description="Helical" evidence="9">
    <location>
        <begin position="781"/>
        <end position="805"/>
    </location>
</feature>
<evidence type="ECO:0000256" key="7">
    <source>
        <dbReference type="ARBA" id="ARBA00022989"/>
    </source>
</evidence>
<feature type="transmembrane region" description="Helical" evidence="9">
    <location>
        <begin position="626"/>
        <end position="651"/>
    </location>
</feature>
<gene>
    <name evidence="10" type="ORF">CEUSTIGMA_g7797.t1</name>
</gene>
<feature type="chain" id="PRO_5011828108" description="Transmembrane 9 superfamily member" evidence="9">
    <location>
        <begin position="20"/>
        <end position="856"/>
    </location>
</feature>
<feature type="transmembrane region" description="Helical" evidence="9">
    <location>
        <begin position="717"/>
        <end position="740"/>
    </location>
</feature>
<organism evidence="10 11">
    <name type="scientific">Chlamydomonas eustigma</name>
    <dbReference type="NCBI Taxonomy" id="1157962"/>
    <lineage>
        <taxon>Eukaryota</taxon>
        <taxon>Viridiplantae</taxon>
        <taxon>Chlorophyta</taxon>
        <taxon>core chlorophytes</taxon>
        <taxon>Chlorophyceae</taxon>
        <taxon>CS clade</taxon>
        <taxon>Chlamydomonadales</taxon>
        <taxon>Chlamydomonadaceae</taxon>
        <taxon>Chlamydomonas</taxon>
    </lineage>
</organism>
<feature type="transmembrane region" description="Helical" evidence="9">
    <location>
        <begin position="557"/>
        <end position="584"/>
    </location>
</feature>
<dbReference type="AlphaFoldDB" id="A0A250XBA5"/>
<dbReference type="InterPro" id="IPR036259">
    <property type="entry name" value="MFS_trans_sf"/>
</dbReference>
<dbReference type="EMBL" id="BEGY01000051">
    <property type="protein sequence ID" value="GAX80358.1"/>
    <property type="molecule type" value="Genomic_DNA"/>
</dbReference>
<keyword evidence="11" id="KW-1185">Reference proteome</keyword>
<evidence type="ECO:0000256" key="6">
    <source>
        <dbReference type="ARBA" id="ARBA00022753"/>
    </source>
</evidence>
<feature type="transmembrane region" description="Helical" evidence="9">
    <location>
        <begin position="590"/>
        <end position="614"/>
    </location>
</feature>
<comment type="similarity">
    <text evidence="3 9">Belongs to the nonaspanin (TM9SF) (TC 9.A.2) family.</text>
</comment>
<comment type="caution">
    <text evidence="10">The sequence shown here is derived from an EMBL/GenBank/DDBJ whole genome shotgun (WGS) entry which is preliminary data.</text>
</comment>
<keyword evidence="8 9" id="KW-0472">Membrane</keyword>